<name>A0A4Q7VJI9_9BACT</name>
<dbReference type="OrthoDB" id="9809549at2"/>
<organism evidence="3 4">
    <name type="scientific">Ancylomarina subtilis</name>
    <dbReference type="NCBI Taxonomy" id="1639035"/>
    <lineage>
        <taxon>Bacteria</taxon>
        <taxon>Pseudomonadati</taxon>
        <taxon>Bacteroidota</taxon>
        <taxon>Bacteroidia</taxon>
        <taxon>Marinilabiliales</taxon>
        <taxon>Marinifilaceae</taxon>
        <taxon>Ancylomarina</taxon>
    </lineage>
</organism>
<gene>
    <name evidence="3" type="ORF">EV201_0863</name>
</gene>
<feature type="signal peptide" evidence="1">
    <location>
        <begin position="1"/>
        <end position="20"/>
    </location>
</feature>
<feature type="chain" id="PRO_5020475376" description="Serine aminopeptidase S33 domain-containing protein" evidence="1">
    <location>
        <begin position="21"/>
        <end position="478"/>
    </location>
</feature>
<dbReference type="RefSeq" id="WP_130306130.1">
    <property type="nucleotide sequence ID" value="NZ_SHKN01000001.1"/>
</dbReference>
<evidence type="ECO:0000259" key="2">
    <source>
        <dbReference type="Pfam" id="PF12146"/>
    </source>
</evidence>
<keyword evidence="4" id="KW-1185">Reference proteome</keyword>
<dbReference type="Gene3D" id="3.40.50.1820">
    <property type="entry name" value="alpha/beta hydrolase"/>
    <property type="match status" value="1"/>
</dbReference>
<proteinExistence type="predicted"/>
<evidence type="ECO:0000256" key="1">
    <source>
        <dbReference type="SAM" id="SignalP"/>
    </source>
</evidence>
<keyword evidence="1" id="KW-0732">Signal</keyword>
<evidence type="ECO:0000313" key="3">
    <source>
        <dbReference type="EMBL" id="RZT96227.1"/>
    </source>
</evidence>
<evidence type="ECO:0000313" key="4">
    <source>
        <dbReference type="Proteomes" id="UP000293562"/>
    </source>
</evidence>
<dbReference type="Proteomes" id="UP000293562">
    <property type="component" value="Unassembled WGS sequence"/>
</dbReference>
<reference evidence="3 4" key="1">
    <citation type="submission" date="2019-02" db="EMBL/GenBank/DDBJ databases">
        <title>Genomic Encyclopedia of Type Strains, Phase IV (KMG-IV): sequencing the most valuable type-strain genomes for metagenomic binning, comparative biology and taxonomic classification.</title>
        <authorList>
            <person name="Goeker M."/>
        </authorList>
    </citation>
    <scope>NUCLEOTIDE SEQUENCE [LARGE SCALE GENOMIC DNA]</scope>
    <source>
        <strain evidence="3 4">DSM 28825</strain>
    </source>
</reference>
<dbReference type="InterPro" id="IPR029058">
    <property type="entry name" value="AB_hydrolase_fold"/>
</dbReference>
<accession>A0A4Q7VJI9</accession>
<dbReference type="Pfam" id="PF12146">
    <property type="entry name" value="Hydrolase_4"/>
    <property type="match status" value="1"/>
</dbReference>
<feature type="domain" description="Serine aminopeptidase S33" evidence="2">
    <location>
        <begin position="186"/>
        <end position="308"/>
    </location>
</feature>
<sequence length="478" mass="53426">MKQLLIFITLVLSFSISSLASTKREPAKWEGALLVQGFELKLIFKLDQDTCLLDVPMQGLKDYVSSECMIEGDSLRISFSGMLHAQFIGEYQGDTLIEGNWLQSGQSFPLKLRKKIELKRPQNPRGPLTYKQEAVSYFNFDKSIQLAGTLTIPKKAGKHPVAILITGSGQQDRDESIMGHKPFLVIADYLTRQGIAVLRVDDRGVGASTGRETLKNATSYDFAMDVVAGIKYLQSRSDVDLQNIGLIGHSEGGLIASIIGSKRNDLAFIVSLAGVGVSGDRIISSQIKKSLIRSLPTVTVDSIISFEKRALNIIMHQEDDKRAELSIKQALIGPWIANQDAEVKDYFDMKTVDGFETIDTKPALARYKMMMIPWFRYFIAYKPSEYLPKVKAPFLVLNGEKDTQVLADLNLSGFKRIFNASGKTNYKIKSYPNLNHFFQHCHTGYLDEVEAIEETISEEVLNDMSVWIKEQISSLGTN</sequence>
<dbReference type="EMBL" id="SHKN01000001">
    <property type="protein sequence ID" value="RZT96227.1"/>
    <property type="molecule type" value="Genomic_DNA"/>
</dbReference>
<dbReference type="PANTHER" id="PTHR43265">
    <property type="entry name" value="ESTERASE ESTD"/>
    <property type="match status" value="1"/>
</dbReference>
<dbReference type="AlphaFoldDB" id="A0A4Q7VJI9"/>
<dbReference type="PANTHER" id="PTHR43265:SF1">
    <property type="entry name" value="ESTERASE ESTD"/>
    <property type="match status" value="1"/>
</dbReference>
<dbReference type="GO" id="GO:0052689">
    <property type="term" value="F:carboxylic ester hydrolase activity"/>
    <property type="evidence" value="ECO:0007669"/>
    <property type="project" value="TreeGrafter"/>
</dbReference>
<protein>
    <recommendedName>
        <fullName evidence="2">Serine aminopeptidase S33 domain-containing protein</fullName>
    </recommendedName>
</protein>
<dbReference type="InterPro" id="IPR022742">
    <property type="entry name" value="Hydrolase_4"/>
</dbReference>
<comment type="caution">
    <text evidence="3">The sequence shown here is derived from an EMBL/GenBank/DDBJ whole genome shotgun (WGS) entry which is preliminary data.</text>
</comment>
<dbReference type="SUPFAM" id="SSF53474">
    <property type="entry name" value="alpha/beta-Hydrolases"/>
    <property type="match status" value="1"/>
</dbReference>
<dbReference type="InterPro" id="IPR053145">
    <property type="entry name" value="AB_hydrolase_Est10"/>
</dbReference>